<name>A0A0E9X5Z0_ANGAN</name>
<sequence>MLYLECVKGGHSLICWPGVPKNRPVFFSPHPLFFSAKPQHFCIMLRMRRGEDVFEIRGTKNQGQTRIHLLQYFRPTV</sequence>
<protein>
    <submittedName>
        <fullName evidence="1">Uncharacterized protein</fullName>
    </submittedName>
</protein>
<dbReference type="EMBL" id="GBXM01010553">
    <property type="protein sequence ID" value="JAH98024.1"/>
    <property type="molecule type" value="Transcribed_RNA"/>
</dbReference>
<organism evidence="1">
    <name type="scientific">Anguilla anguilla</name>
    <name type="common">European freshwater eel</name>
    <name type="synonym">Muraena anguilla</name>
    <dbReference type="NCBI Taxonomy" id="7936"/>
    <lineage>
        <taxon>Eukaryota</taxon>
        <taxon>Metazoa</taxon>
        <taxon>Chordata</taxon>
        <taxon>Craniata</taxon>
        <taxon>Vertebrata</taxon>
        <taxon>Euteleostomi</taxon>
        <taxon>Actinopterygii</taxon>
        <taxon>Neopterygii</taxon>
        <taxon>Teleostei</taxon>
        <taxon>Anguilliformes</taxon>
        <taxon>Anguillidae</taxon>
        <taxon>Anguilla</taxon>
    </lineage>
</organism>
<reference evidence="1" key="1">
    <citation type="submission" date="2014-11" db="EMBL/GenBank/DDBJ databases">
        <authorList>
            <person name="Amaro Gonzalez C."/>
        </authorList>
    </citation>
    <scope>NUCLEOTIDE SEQUENCE</scope>
</reference>
<dbReference type="AlphaFoldDB" id="A0A0E9X5Z0"/>
<reference evidence="1" key="2">
    <citation type="journal article" date="2015" name="Fish Shellfish Immunol.">
        <title>Early steps in the European eel (Anguilla anguilla)-Vibrio vulnificus interaction in the gills: Role of the RtxA13 toxin.</title>
        <authorList>
            <person name="Callol A."/>
            <person name="Pajuelo D."/>
            <person name="Ebbesson L."/>
            <person name="Teles M."/>
            <person name="MacKenzie S."/>
            <person name="Amaro C."/>
        </authorList>
    </citation>
    <scope>NUCLEOTIDE SEQUENCE</scope>
</reference>
<accession>A0A0E9X5Z0</accession>
<evidence type="ECO:0000313" key="1">
    <source>
        <dbReference type="EMBL" id="JAH98024.1"/>
    </source>
</evidence>
<proteinExistence type="predicted"/>